<feature type="compositionally biased region" description="Polar residues" evidence="3">
    <location>
        <begin position="77"/>
        <end position="90"/>
    </location>
</feature>
<reference evidence="7" key="2">
    <citation type="journal article" date="2015" name="J. Biotechnol.">
        <title>The structure of the Cyberlindnera jadinii genome and its relation to Candida utilis analyzed by the occurrence of single nucleotide polymorphisms.</title>
        <authorList>
            <person name="Rupp O."/>
            <person name="Brinkrolf K."/>
            <person name="Buerth C."/>
            <person name="Kunigo M."/>
            <person name="Schneider J."/>
            <person name="Jaenicke S."/>
            <person name="Goesmann A."/>
            <person name="Puehler A."/>
            <person name="Jaeger K.-E."/>
            <person name="Ernst J.F."/>
        </authorList>
    </citation>
    <scope>NUCLEOTIDE SEQUENCE [LARGE SCALE GENOMIC DNA]</scope>
    <source>
        <strain evidence="7">ATCC 18201 / CBS 1600 / BCRC 20928 / JCM 3617 / NBRC 0987 / NRRL Y-1542</strain>
    </source>
</reference>
<dbReference type="Pfam" id="PF05383">
    <property type="entry name" value="La"/>
    <property type="match status" value="1"/>
</dbReference>
<protein>
    <recommendedName>
        <fullName evidence="4">HTH La-type RNA-binding domain-containing protein</fullName>
    </recommendedName>
</protein>
<keyword evidence="8" id="KW-1185">Reference proteome</keyword>
<organism evidence="5 7">
    <name type="scientific">Cyberlindnera jadinii (strain ATCC 18201 / CBS 1600 / BCRC 20928 / JCM 3617 / NBRC 0987 / NRRL Y-1542)</name>
    <name type="common">Torula yeast</name>
    <name type="synonym">Candida utilis</name>
    <dbReference type="NCBI Taxonomy" id="983966"/>
    <lineage>
        <taxon>Eukaryota</taxon>
        <taxon>Fungi</taxon>
        <taxon>Dikarya</taxon>
        <taxon>Ascomycota</taxon>
        <taxon>Saccharomycotina</taxon>
        <taxon>Saccharomycetes</taxon>
        <taxon>Phaffomycetales</taxon>
        <taxon>Phaffomycetaceae</taxon>
        <taxon>Cyberlindnera</taxon>
    </lineage>
</organism>
<feature type="region of interest" description="Disordered" evidence="3">
    <location>
        <begin position="271"/>
        <end position="297"/>
    </location>
</feature>
<gene>
    <name evidence="5" type="ORF">BN1211_2658</name>
    <name evidence="6" type="ORF">CYBJADRAFT_171089</name>
</gene>
<evidence type="ECO:0000256" key="2">
    <source>
        <dbReference type="PROSITE-ProRule" id="PRU00332"/>
    </source>
</evidence>
<proteinExistence type="predicted"/>
<keyword evidence="1 2" id="KW-0694">RNA-binding</keyword>
<dbReference type="GO" id="GO:0005737">
    <property type="term" value="C:cytoplasm"/>
    <property type="evidence" value="ECO:0007669"/>
    <property type="project" value="UniProtKB-ARBA"/>
</dbReference>
<evidence type="ECO:0000313" key="7">
    <source>
        <dbReference type="Proteomes" id="UP000038830"/>
    </source>
</evidence>
<evidence type="ECO:0000256" key="3">
    <source>
        <dbReference type="SAM" id="MobiDB-lite"/>
    </source>
</evidence>
<dbReference type="GO" id="GO:0003723">
    <property type="term" value="F:RNA binding"/>
    <property type="evidence" value="ECO:0007669"/>
    <property type="project" value="UniProtKB-UniRule"/>
</dbReference>
<dbReference type="AlphaFoldDB" id="A0A0H5C2W8"/>
<dbReference type="RefSeq" id="XP_020072190.1">
    <property type="nucleotide sequence ID" value="XM_020216186.1"/>
</dbReference>
<dbReference type="PROSITE" id="PS50961">
    <property type="entry name" value="HTH_LA"/>
    <property type="match status" value="1"/>
</dbReference>
<feature type="compositionally biased region" description="Polar residues" evidence="3">
    <location>
        <begin position="221"/>
        <end position="247"/>
    </location>
</feature>
<dbReference type="EMBL" id="CDQK01000003">
    <property type="protein sequence ID" value="CEP22320.1"/>
    <property type="molecule type" value="Genomic_DNA"/>
</dbReference>
<feature type="compositionally biased region" description="Basic and acidic residues" evidence="3">
    <location>
        <begin position="168"/>
        <end position="183"/>
    </location>
</feature>
<dbReference type="Gene3D" id="1.10.10.10">
    <property type="entry name" value="Winged helix-like DNA-binding domain superfamily/Winged helix DNA-binding domain"/>
    <property type="match status" value="1"/>
</dbReference>
<evidence type="ECO:0000313" key="8">
    <source>
        <dbReference type="Proteomes" id="UP000094389"/>
    </source>
</evidence>
<dbReference type="OMA" id="EYAMESN"/>
<dbReference type="SMART" id="SM00715">
    <property type="entry name" value="LA"/>
    <property type="match status" value="1"/>
</dbReference>
<evidence type="ECO:0000313" key="6">
    <source>
        <dbReference type="EMBL" id="ODV75151.1"/>
    </source>
</evidence>
<reference evidence="5" key="1">
    <citation type="submission" date="2014-12" db="EMBL/GenBank/DDBJ databases">
        <authorList>
            <person name="Jaenicke S."/>
        </authorList>
    </citation>
    <scope>NUCLEOTIDE SEQUENCE [LARGE SCALE GENOMIC DNA]</scope>
    <source>
        <strain evidence="5">CBS1600</strain>
    </source>
</reference>
<dbReference type="InterPro" id="IPR006630">
    <property type="entry name" value="La_HTH"/>
</dbReference>
<dbReference type="InterPro" id="IPR036388">
    <property type="entry name" value="WH-like_DNA-bd_sf"/>
</dbReference>
<accession>A0A0H5C2W8</accession>
<dbReference type="SUPFAM" id="SSF46785">
    <property type="entry name" value="Winged helix' DNA-binding domain"/>
    <property type="match status" value="1"/>
</dbReference>
<feature type="compositionally biased region" description="Basic residues" evidence="3">
    <location>
        <begin position="151"/>
        <end position="167"/>
    </location>
</feature>
<sequence>MSATNSTIASTSSPETATVALSTAASSKLVPAAVPAVSPWGKTLDSNTPDTVSSATNKEASTHSKIQKSWPAAESALKTTTSPKVKQTPQMPKVKSTGKEKWVKYDAEIIISSSTGGNQHNGNNQSKKKNSNNGNSAGNNNNNQKNNQNNGKKKQNNASSKAHKKDQNKKNDHHQGANGQEKKSHNKNTNASTPEKKLANSMTNISIDGGKQSEPDREESASPNTVPVENETTSGSNGENKSGTLNNGAIDGVDEQEIDNYSNQQGAQFKKQYRNSEPYLPSPNAQGGYKRRFNNKGFNPRNSFGGFQNIPMVNPGFNNYYMPMVIPPNSFSYGVQTQRFPPQQFGSVPQNPVSRSNSHSPLKGDYATINGVPQGFDPTGASAGFLPQFVQQQALFTPYQQDPNALIVSTVSYYFSDENLGKDIYLRRNMNSKGFVPLSVLINFNKLKSLTGGDMNVLLNALQNFPEVEIVNGKIRRSYNWGIWIVSFDKRLPAGQDDDEDESITDATKDS</sequence>
<dbReference type="STRING" id="983966.A0A0H5C2W8"/>
<dbReference type="PANTHER" id="PTHR22792:SF132">
    <property type="entry name" value="LA-RELATED PROTEIN 1"/>
    <property type="match status" value="1"/>
</dbReference>
<evidence type="ECO:0000259" key="4">
    <source>
        <dbReference type="PROSITE" id="PS50961"/>
    </source>
</evidence>
<feature type="compositionally biased region" description="Polar residues" evidence="3">
    <location>
        <begin position="44"/>
        <end position="59"/>
    </location>
</feature>
<reference evidence="6 8" key="3">
    <citation type="journal article" date="2016" name="Proc. Natl. Acad. Sci. U.S.A.">
        <title>Comparative genomics of biotechnologically important yeasts.</title>
        <authorList>
            <person name="Riley R."/>
            <person name="Haridas S."/>
            <person name="Wolfe K.H."/>
            <person name="Lopes M.R."/>
            <person name="Hittinger C.T."/>
            <person name="Goeker M."/>
            <person name="Salamov A.A."/>
            <person name="Wisecaver J.H."/>
            <person name="Long T.M."/>
            <person name="Calvey C.H."/>
            <person name="Aerts A.L."/>
            <person name="Barry K.W."/>
            <person name="Choi C."/>
            <person name="Clum A."/>
            <person name="Coughlan A.Y."/>
            <person name="Deshpande S."/>
            <person name="Douglass A.P."/>
            <person name="Hanson S.J."/>
            <person name="Klenk H.-P."/>
            <person name="LaButti K.M."/>
            <person name="Lapidus A."/>
            <person name="Lindquist E.A."/>
            <person name="Lipzen A.M."/>
            <person name="Meier-Kolthoff J.P."/>
            <person name="Ohm R.A."/>
            <person name="Otillar R.P."/>
            <person name="Pangilinan J.L."/>
            <person name="Peng Y."/>
            <person name="Rokas A."/>
            <person name="Rosa C.A."/>
            <person name="Scheuner C."/>
            <person name="Sibirny A.A."/>
            <person name="Slot J.C."/>
            <person name="Stielow J.B."/>
            <person name="Sun H."/>
            <person name="Kurtzman C.P."/>
            <person name="Blackwell M."/>
            <person name="Grigoriev I.V."/>
            <person name="Jeffries T.W."/>
        </authorList>
    </citation>
    <scope>NUCLEOTIDE SEQUENCE [LARGE SCALE GENOMIC DNA]</scope>
    <source>
        <strain evidence="8">ATCC 18201 / CBS 1600 / BCRC 20928 / JCM 3617 / NBRC 0987 / NRRL Y-1542</strain>
        <strain evidence="6">NRRL Y-1542</strain>
    </source>
</reference>
<name>A0A0H5C2W8_CYBJN</name>
<dbReference type="InterPro" id="IPR045180">
    <property type="entry name" value="La_dom_prot"/>
</dbReference>
<dbReference type="CDD" id="cd07323">
    <property type="entry name" value="LAM"/>
    <property type="match status" value="1"/>
</dbReference>
<dbReference type="Proteomes" id="UP000038830">
    <property type="component" value="Unassembled WGS sequence"/>
</dbReference>
<evidence type="ECO:0000313" key="5">
    <source>
        <dbReference type="EMBL" id="CEP22320.1"/>
    </source>
</evidence>
<dbReference type="InterPro" id="IPR036390">
    <property type="entry name" value="WH_DNA-bd_sf"/>
</dbReference>
<feature type="compositionally biased region" description="Low complexity" evidence="3">
    <location>
        <begin position="117"/>
        <end position="150"/>
    </location>
</feature>
<dbReference type="Proteomes" id="UP000094389">
    <property type="component" value="Unassembled WGS sequence"/>
</dbReference>
<dbReference type="GeneID" id="30990582"/>
<feature type="compositionally biased region" description="Basic and acidic residues" evidence="3">
    <location>
        <begin position="211"/>
        <end position="220"/>
    </location>
</feature>
<evidence type="ECO:0000256" key="1">
    <source>
        <dbReference type="ARBA" id="ARBA00022884"/>
    </source>
</evidence>
<dbReference type="OrthoDB" id="340227at2759"/>
<dbReference type="EMBL" id="KV453926">
    <property type="protein sequence ID" value="ODV75151.1"/>
    <property type="molecule type" value="Genomic_DNA"/>
</dbReference>
<feature type="domain" description="HTH La-type RNA-binding" evidence="4">
    <location>
        <begin position="397"/>
        <end position="487"/>
    </location>
</feature>
<dbReference type="PANTHER" id="PTHR22792">
    <property type="entry name" value="LUPUS LA PROTEIN-RELATED"/>
    <property type="match status" value="1"/>
</dbReference>
<feature type="region of interest" description="Disordered" evidence="3">
    <location>
        <begin position="37"/>
        <end position="250"/>
    </location>
</feature>
<feature type="compositionally biased region" description="Basic and acidic residues" evidence="3">
    <location>
        <begin position="97"/>
        <end position="107"/>
    </location>
</feature>
<accession>A0A1E4S6K4</accession>